<name>A0A0W0Y399_9GAMM</name>
<dbReference type="Gene3D" id="1.25.40.20">
    <property type="entry name" value="Ankyrin repeat-containing domain"/>
    <property type="match status" value="1"/>
</dbReference>
<dbReference type="InterPro" id="IPR036770">
    <property type="entry name" value="Ankyrin_rpt-contain_sf"/>
</dbReference>
<dbReference type="Pfam" id="PF13637">
    <property type="entry name" value="Ank_4"/>
    <property type="match status" value="1"/>
</dbReference>
<dbReference type="STRING" id="45073.Lqui_0311"/>
<dbReference type="PANTHER" id="PTHR46586">
    <property type="entry name" value="ANKYRIN REPEAT-CONTAINING PROTEIN"/>
    <property type="match status" value="1"/>
</dbReference>
<dbReference type="InterPro" id="IPR002110">
    <property type="entry name" value="Ankyrin_rpt"/>
</dbReference>
<keyword evidence="2" id="KW-1185">Reference proteome</keyword>
<dbReference type="EMBL" id="LNYS01000006">
    <property type="protein sequence ID" value="KTD51467.1"/>
    <property type="molecule type" value="Genomic_DNA"/>
</dbReference>
<sequence length="385" mass="44575">MQRENHPIAKKIPEQFWFNKFQLKITWNDDQLIGKPFQETTRLDFPEDDVQALILLRIFYPDLQLSDYMRFAQDTLGLSQQKIFTISAIMGYLDVLQKIKDQSPDKFLILIQNKEYEAFCWAAANGHQKIIDWLASEAPNDLPSMIRAQSYDAFDFAAKSGHLHILQWMHRKAPDEQMTMLRSRGYRGIRFAAVAGHTPILDWFKKQAPKDVIAMIQHDFYYGFRLAAAAGHIDSLEWLNKEAPEELIKALQADNYWGFCFAGYENLASLKWQKEHAPDTEFPKMLKARNYQAFRGAVEYSNIDALDWFKSVAPNFLTAMIDAVEKNVTRGDKSRKAFEWLSQNKPNQTTEGRSSQAGMFSVKTIETRLMLAVDQEQKLQTSYSN</sequence>
<evidence type="ECO:0000313" key="1">
    <source>
        <dbReference type="EMBL" id="KTD51467.1"/>
    </source>
</evidence>
<evidence type="ECO:0000313" key="2">
    <source>
        <dbReference type="Proteomes" id="UP000054618"/>
    </source>
</evidence>
<dbReference type="InterPro" id="IPR052050">
    <property type="entry name" value="SecEffector_AnkRepeat"/>
</dbReference>
<dbReference type="OrthoDB" id="5654448at2"/>
<reference evidence="1 2" key="1">
    <citation type="submission" date="2015-11" db="EMBL/GenBank/DDBJ databases">
        <title>Genomic analysis of 38 Legionella species identifies large and diverse effector repertoires.</title>
        <authorList>
            <person name="Burstein D."/>
            <person name="Amaro F."/>
            <person name="Zusman T."/>
            <person name="Lifshitz Z."/>
            <person name="Cohen O."/>
            <person name="Gilbert J.A."/>
            <person name="Pupko T."/>
            <person name="Shuman H.A."/>
            <person name="Segal G."/>
        </authorList>
    </citation>
    <scope>NUCLEOTIDE SEQUENCE [LARGE SCALE GENOMIC DNA]</scope>
    <source>
        <strain evidence="1 2">CDC#1442-AUS-E</strain>
    </source>
</reference>
<dbReference type="PATRIC" id="fig|45073.5.peg.335"/>
<protein>
    <submittedName>
        <fullName evidence="1">Ankyrin repeat protein</fullName>
    </submittedName>
</protein>
<comment type="caution">
    <text evidence="1">The sequence shown here is derived from an EMBL/GenBank/DDBJ whole genome shotgun (WGS) entry which is preliminary data.</text>
</comment>
<dbReference type="RefSeq" id="WP_058506445.1">
    <property type="nucleotide sequence ID" value="NZ_CAAAIK010000019.1"/>
</dbReference>
<organism evidence="1 2">
    <name type="scientific">Legionella quinlivanii</name>
    <dbReference type="NCBI Taxonomy" id="45073"/>
    <lineage>
        <taxon>Bacteria</taxon>
        <taxon>Pseudomonadati</taxon>
        <taxon>Pseudomonadota</taxon>
        <taxon>Gammaproteobacteria</taxon>
        <taxon>Legionellales</taxon>
        <taxon>Legionellaceae</taxon>
        <taxon>Legionella</taxon>
    </lineage>
</organism>
<dbReference type="Proteomes" id="UP000054618">
    <property type="component" value="Unassembled WGS sequence"/>
</dbReference>
<dbReference type="SUPFAM" id="SSF140860">
    <property type="entry name" value="Pseudo ankyrin repeat-like"/>
    <property type="match status" value="1"/>
</dbReference>
<accession>A0A0W0Y399</accession>
<dbReference type="PANTHER" id="PTHR46586:SF3">
    <property type="entry name" value="ANKYRIN REPEAT-CONTAINING PROTEIN"/>
    <property type="match status" value="1"/>
</dbReference>
<dbReference type="AlphaFoldDB" id="A0A0W0Y399"/>
<proteinExistence type="predicted"/>
<gene>
    <name evidence="1" type="ORF">Lqui_0311</name>
</gene>